<proteinExistence type="predicted"/>
<keyword evidence="2" id="KW-1185">Reference proteome</keyword>
<dbReference type="CDD" id="cd19166">
    <property type="entry name" value="HemeO-bac"/>
    <property type="match status" value="1"/>
</dbReference>
<dbReference type="InterPro" id="IPR016053">
    <property type="entry name" value="Haem_Oase-like"/>
</dbReference>
<dbReference type="EMBL" id="WQLB01000008">
    <property type="protein sequence ID" value="MVN86621.1"/>
    <property type="molecule type" value="Genomic_DNA"/>
</dbReference>
<dbReference type="RefSeq" id="WP_157458690.1">
    <property type="nucleotide sequence ID" value="NZ_WQLB01000008.1"/>
</dbReference>
<comment type="caution">
    <text evidence="1">The sequence shown here is derived from an EMBL/GenBank/DDBJ whole genome shotgun (WGS) entry which is preliminary data.</text>
</comment>
<name>A0A7C9LQE1_9DEIO</name>
<organism evidence="1 2">
    <name type="scientific">Deinococcus arboris</name>
    <dbReference type="NCBI Taxonomy" id="2682977"/>
    <lineage>
        <taxon>Bacteria</taxon>
        <taxon>Thermotogati</taxon>
        <taxon>Deinococcota</taxon>
        <taxon>Deinococci</taxon>
        <taxon>Deinococcales</taxon>
        <taxon>Deinococcaceae</taxon>
        <taxon>Deinococcus</taxon>
    </lineage>
</organism>
<sequence>MLMSRLKVATAPHHQAVEALMPVMQADLTRQGYAQVLRSLHSVVQPLESALLALPLPLAFELPRRVKAPQLARDLAALGLTAAPGASLTLPGVPEGLGALYVLEGATLGGQIIGRHLRARGITPDSGGAYFSGYGPQTGPMWRAFGAAMNSEVAPEDEARVLAGARQTFDAFGAALRAVAA</sequence>
<dbReference type="AlphaFoldDB" id="A0A7C9LQE1"/>
<dbReference type="GO" id="GO:0006788">
    <property type="term" value="P:heme oxidation"/>
    <property type="evidence" value="ECO:0007669"/>
    <property type="project" value="InterPro"/>
</dbReference>
<dbReference type="Pfam" id="PF01126">
    <property type="entry name" value="Heme_oxygenase"/>
    <property type="match status" value="1"/>
</dbReference>
<dbReference type="InterPro" id="IPR016084">
    <property type="entry name" value="Haem_Oase-like_multi-hlx"/>
</dbReference>
<dbReference type="Proteomes" id="UP000483286">
    <property type="component" value="Unassembled WGS sequence"/>
</dbReference>
<protein>
    <submittedName>
        <fullName evidence="1">Heme oxygenase</fullName>
    </submittedName>
</protein>
<dbReference type="SUPFAM" id="SSF48613">
    <property type="entry name" value="Heme oxygenase-like"/>
    <property type="match status" value="1"/>
</dbReference>
<evidence type="ECO:0000313" key="2">
    <source>
        <dbReference type="Proteomes" id="UP000483286"/>
    </source>
</evidence>
<dbReference type="GO" id="GO:0004392">
    <property type="term" value="F:heme oxygenase (decyclizing) activity"/>
    <property type="evidence" value="ECO:0007669"/>
    <property type="project" value="InterPro"/>
</dbReference>
<evidence type="ECO:0000313" key="1">
    <source>
        <dbReference type="EMBL" id="MVN86621.1"/>
    </source>
</evidence>
<dbReference type="Gene3D" id="1.20.910.10">
    <property type="entry name" value="Heme oxygenase-like"/>
    <property type="match status" value="1"/>
</dbReference>
<gene>
    <name evidence="1" type="ORF">GO986_07565</name>
</gene>
<accession>A0A7C9LQE1</accession>
<reference evidence="1 2" key="1">
    <citation type="submission" date="2019-12" db="EMBL/GenBank/DDBJ databases">
        <title>Deinococcus sp. HMF7620 Genome sequencing and assembly.</title>
        <authorList>
            <person name="Kang H."/>
            <person name="Kim H."/>
            <person name="Joh K."/>
        </authorList>
    </citation>
    <scope>NUCLEOTIDE SEQUENCE [LARGE SCALE GENOMIC DNA]</scope>
    <source>
        <strain evidence="1 2">HMF7620</strain>
    </source>
</reference>